<dbReference type="InterPro" id="IPR020846">
    <property type="entry name" value="MFS_dom"/>
</dbReference>
<dbReference type="PANTHER" id="PTHR23511:SF5">
    <property type="entry name" value="MAJOR FACILITATOR-TYPE TRANSPORTER HXNZ-RELATED"/>
    <property type="match status" value="1"/>
</dbReference>
<evidence type="ECO:0000313" key="8">
    <source>
        <dbReference type="EMBL" id="CAK9081178.1"/>
    </source>
</evidence>
<dbReference type="Proteomes" id="UP001642464">
    <property type="component" value="Unassembled WGS sequence"/>
</dbReference>
<dbReference type="SUPFAM" id="SSF103473">
    <property type="entry name" value="MFS general substrate transporter"/>
    <property type="match status" value="1"/>
</dbReference>
<feature type="domain" description="Major facilitator superfamily (MFS) profile" evidence="7">
    <location>
        <begin position="45"/>
        <end position="290"/>
    </location>
</feature>
<dbReference type="InterPro" id="IPR011701">
    <property type="entry name" value="MFS"/>
</dbReference>
<dbReference type="InterPro" id="IPR036259">
    <property type="entry name" value="MFS_trans_sf"/>
</dbReference>
<evidence type="ECO:0000313" key="9">
    <source>
        <dbReference type="Proteomes" id="UP001642464"/>
    </source>
</evidence>
<feature type="transmembrane region" description="Helical" evidence="6">
    <location>
        <begin position="138"/>
        <end position="160"/>
    </location>
</feature>
<evidence type="ECO:0000256" key="1">
    <source>
        <dbReference type="ARBA" id="ARBA00004141"/>
    </source>
</evidence>
<accession>A0ABP0PYS9</accession>
<evidence type="ECO:0000256" key="3">
    <source>
        <dbReference type="ARBA" id="ARBA00022692"/>
    </source>
</evidence>
<proteinExistence type="predicted"/>
<feature type="transmembrane region" description="Helical" evidence="6">
    <location>
        <begin position="172"/>
        <end position="194"/>
    </location>
</feature>
<evidence type="ECO:0000256" key="2">
    <source>
        <dbReference type="ARBA" id="ARBA00022448"/>
    </source>
</evidence>
<gene>
    <name evidence="8" type="ORF">SCF082_LOCUS38668</name>
</gene>
<dbReference type="PROSITE" id="PS50850">
    <property type="entry name" value="MFS"/>
    <property type="match status" value="1"/>
</dbReference>
<evidence type="ECO:0000256" key="6">
    <source>
        <dbReference type="SAM" id="Phobius"/>
    </source>
</evidence>
<keyword evidence="9" id="KW-1185">Reference proteome</keyword>
<evidence type="ECO:0000256" key="4">
    <source>
        <dbReference type="ARBA" id="ARBA00022989"/>
    </source>
</evidence>
<feature type="transmembrane region" description="Helical" evidence="6">
    <location>
        <begin position="43"/>
        <end position="68"/>
    </location>
</feature>
<feature type="transmembrane region" description="Helical" evidence="6">
    <location>
        <begin position="112"/>
        <end position="132"/>
    </location>
</feature>
<evidence type="ECO:0000259" key="7">
    <source>
        <dbReference type="PROSITE" id="PS50850"/>
    </source>
</evidence>
<reference evidence="8 9" key="1">
    <citation type="submission" date="2024-02" db="EMBL/GenBank/DDBJ databases">
        <authorList>
            <person name="Chen Y."/>
            <person name="Shah S."/>
            <person name="Dougan E. K."/>
            <person name="Thang M."/>
            <person name="Chan C."/>
        </authorList>
    </citation>
    <scope>NUCLEOTIDE SEQUENCE [LARGE SCALE GENOMIC DNA]</scope>
</reference>
<keyword evidence="2" id="KW-0813">Transport</keyword>
<protein>
    <submittedName>
        <fullName evidence="8">Transporter SVOPL (SVOP-like protein)</fullName>
    </submittedName>
</protein>
<feature type="transmembrane region" description="Helical" evidence="6">
    <location>
        <begin position="88"/>
        <end position="105"/>
    </location>
</feature>
<dbReference type="Gene3D" id="1.20.1250.20">
    <property type="entry name" value="MFS general substrate transporter like domains"/>
    <property type="match status" value="1"/>
</dbReference>
<dbReference type="EMBL" id="CAXAMM010038810">
    <property type="protein sequence ID" value="CAK9081178.1"/>
    <property type="molecule type" value="Genomic_DNA"/>
</dbReference>
<sequence length="290" mass="32247">MTLELRAERQTGKRKKSLPLTSQRLPEIINEIGMGRSFGLRTYHLITFVILVFTPLAEDAGMIVMTNITHALKHEFHFSNWQAGSLDAFSFSGLAIGHYVAGFLADLKGRRLPIVLGYLGISLVGLFMTLASGYKSMVLLRIFHGIACGVGVPPAMSMIAEIMPSDWRPFMFIIFWSFTAVGETYAALGLIIFMPSLTESTSWKQAVLWSALPAFLMLLSSLARLQESAHWLAVRGHLVEARIVLEQMARMNQKLDVLKKLGTLPACSHDLSILYNVAGINSRGRCHRPR</sequence>
<organism evidence="8 9">
    <name type="scientific">Durusdinium trenchii</name>
    <dbReference type="NCBI Taxonomy" id="1381693"/>
    <lineage>
        <taxon>Eukaryota</taxon>
        <taxon>Sar</taxon>
        <taxon>Alveolata</taxon>
        <taxon>Dinophyceae</taxon>
        <taxon>Suessiales</taxon>
        <taxon>Symbiodiniaceae</taxon>
        <taxon>Durusdinium</taxon>
    </lineage>
</organism>
<dbReference type="PANTHER" id="PTHR23511">
    <property type="entry name" value="SYNAPTIC VESICLE GLYCOPROTEIN 2"/>
    <property type="match status" value="1"/>
</dbReference>
<comment type="caution">
    <text evidence="8">The sequence shown here is derived from an EMBL/GenBank/DDBJ whole genome shotgun (WGS) entry which is preliminary data.</text>
</comment>
<name>A0ABP0PYS9_9DINO</name>
<keyword evidence="5 6" id="KW-0472">Membrane</keyword>
<keyword evidence="4 6" id="KW-1133">Transmembrane helix</keyword>
<keyword evidence="3 6" id="KW-0812">Transmembrane</keyword>
<evidence type="ECO:0000256" key="5">
    <source>
        <dbReference type="ARBA" id="ARBA00023136"/>
    </source>
</evidence>
<dbReference type="Pfam" id="PF07690">
    <property type="entry name" value="MFS_1"/>
    <property type="match status" value="1"/>
</dbReference>
<feature type="transmembrane region" description="Helical" evidence="6">
    <location>
        <begin position="206"/>
        <end position="225"/>
    </location>
</feature>
<comment type="subcellular location">
    <subcellularLocation>
        <location evidence="1">Membrane</location>
        <topology evidence="1">Multi-pass membrane protein</topology>
    </subcellularLocation>
</comment>